<dbReference type="PRINTS" id="PR00385">
    <property type="entry name" value="P450"/>
</dbReference>
<gene>
    <name evidence="11" type="primary">LOC111128037</name>
</gene>
<feature type="binding site" description="axial binding residue" evidence="7">
    <location>
        <position position="440"/>
    </location>
    <ligand>
        <name>heme</name>
        <dbReference type="ChEBI" id="CHEBI:30413"/>
    </ligand>
    <ligandPart>
        <name>Fe</name>
        <dbReference type="ChEBI" id="CHEBI:18248"/>
    </ligandPart>
</feature>
<dbReference type="GeneID" id="111128037"/>
<dbReference type="InterPro" id="IPR001128">
    <property type="entry name" value="Cyt_P450"/>
</dbReference>
<evidence type="ECO:0000256" key="9">
    <source>
        <dbReference type="SAM" id="Phobius"/>
    </source>
</evidence>
<dbReference type="PRINTS" id="PR00463">
    <property type="entry name" value="EP450I"/>
</dbReference>
<keyword evidence="9" id="KW-0472">Membrane</keyword>
<dbReference type="PROSITE" id="PS00086">
    <property type="entry name" value="CYTOCHROME_P450"/>
    <property type="match status" value="1"/>
</dbReference>
<keyword evidence="5 7" id="KW-0408">Iron</keyword>
<dbReference type="GO" id="GO:0005506">
    <property type="term" value="F:iron ion binding"/>
    <property type="evidence" value="ECO:0007669"/>
    <property type="project" value="InterPro"/>
</dbReference>
<name>A0A8B8DMZ1_CRAVI</name>
<evidence type="ECO:0000313" key="10">
    <source>
        <dbReference type="Proteomes" id="UP000694844"/>
    </source>
</evidence>
<dbReference type="GO" id="GO:0016712">
    <property type="term" value="F:oxidoreductase activity, acting on paired donors, with incorporation or reduction of molecular oxygen, reduced flavin or flavoprotein as one donor, and incorporation of one atom of oxygen"/>
    <property type="evidence" value="ECO:0007669"/>
    <property type="project" value="TreeGrafter"/>
</dbReference>
<keyword evidence="6 8" id="KW-0503">Monooxygenase</keyword>
<proteinExistence type="inferred from homology"/>
<organism evidence="10 11">
    <name type="scientific">Crassostrea virginica</name>
    <name type="common">Eastern oyster</name>
    <dbReference type="NCBI Taxonomy" id="6565"/>
    <lineage>
        <taxon>Eukaryota</taxon>
        <taxon>Metazoa</taxon>
        <taxon>Spiralia</taxon>
        <taxon>Lophotrochozoa</taxon>
        <taxon>Mollusca</taxon>
        <taxon>Bivalvia</taxon>
        <taxon>Autobranchia</taxon>
        <taxon>Pteriomorphia</taxon>
        <taxon>Ostreida</taxon>
        <taxon>Ostreoidea</taxon>
        <taxon>Ostreidae</taxon>
        <taxon>Crassostrea</taxon>
    </lineage>
</organism>
<dbReference type="PANTHER" id="PTHR24300:SF375">
    <property type="entry name" value="CYTOCHROME P450 FAMILY"/>
    <property type="match status" value="1"/>
</dbReference>
<protein>
    <submittedName>
        <fullName evidence="11">Cytochrome P450 2C15-like isoform X1</fullName>
    </submittedName>
</protein>
<dbReference type="InterPro" id="IPR002401">
    <property type="entry name" value="Cyt_P450_E_grp-I"/>
</dbReference>
<keyword evidence="10" id="KW-1185">Reference proteome</keyword>
<dbReference type="Proteomes" id="UP000694844">
    <property type="component" value="Chromosome 4"/>
</dbReference>
<keyword evidence="9" id="KW-1133">Transmembrane helix</keyword>
<dbReference type="KEGG" id="cvn:111128037"/>
<comment type="similarity">
    <text evidence="2 8">Belongs to the cytochrome P450 family.</text>
</comment>
<sequence>MLFHILHIDFFLNPVLAVCFVLVAGFFLLKRVQSRLQSLPGPTRWPILGNIPDVAFTRQIHRRLLEFRDQYGDIVQLRLGPNLTMVVVFGHEYLQELLVENGDKTKYRPNWLYLFNKLFHQTGVLWSNGEEWYTLRKFTMNALKDLGFGSTSIEERIQVEARHLVEAIHPETGKDIDLTQFIPKAVSNIISGIVFGERFEYMDEDFMKLLENLDYIFKHFGMQQPSILFEFMEPVDFSAKIISENMDNINEYFRHQVKRHEKTRKPGTSRDFIDMYLEQLDTGFSEISERSVFQIIFDLYAAGSETSSTALQWIILYLIKYPVVQTKCIFEIKKVIGLDATVEFSDKEKLPYVTATINEVQRISTLGAISLPRTCLEDVEIDGKVIPKGSFIIPHIYSAHHDTRVWQKPDEFRPERFIDKDRHIIKHKAFYPFSIGPRACPGKQLGEMEMFIFAVSLLQKFEFKSVIPPDELDTEGLQTGVTLVPAPYKVQVKCRQR</sequence>
<evidence type="ECO:0000256" key="5">
    <source>
        <dbReference type="ARBA" id="ARBA00023004"/>
    </source>
</evidence>
<feature type="transmembrane region" description="Helical" evidence="9">
    <location>
        <begin position="6"/>
        <end position="29"/>
    </location>
</feature>
<keyword evidence="7 8" id="KW-0349">Heme</keyword>
<dbReference type="InterPro" id="IPR050182">
    <property type="entry name" value="Cytochrome_P450_fam2"/>
</dbReference>
<evidence type="ECO:0000256" key="1">
    <source>
        <dbReference type="ARBA" id="ARBA00001971"/>
    </source>
</evidence>
<evidence type="ECO:0000256" key="6">
    <source>
        <dbReference type="ARBA" id="ARBA00023033"/>
    </source>
</evidence>
<evidence type="ECO:0000313" key="11">
    <source>
        <dbReference type="RefSeq" id="XP_022329135.1"/>
    </source>
</evidence>
<dbReference type="InterPro" id="IPR036396">
    <property type="entry name" value="Cyt_P450_sf"/>
</dbReference>
<dbReference type="Gene3D" id="1.10.630.10">
    <property type="entry name" value="Cytochrome P450"/>
    <property type="match status" value="1"/>
</dbReference>
<dbReference type="GO" id="GO:0020037">
    <property type="term" value="F:heme binding"/>
    <property type="evidence" value="ECO:0007669"/>
    <property type="project" value="InterPro"/>
</dbReference>
<dbReference type="GO" id="GO:0005737">
    <property type="term" value="C:cytoplasm"/>
    <property type="evidence" value="ECO:0007669"/>
    <property type="project" value="TreeGrafter"/>
</dbReference>
<dbReference type="PANTHER" id="PTHR24300">
    <property type="entry name" value="CYTOCHROME P450 508A4-RELATED"/>
    <property type="match status" value="1"/>
</dbReference>
<dbReference type="Pfam" id="PF00067">
    <property type="entry name" value="p450"/>
    <property type="match status" value="1"/>
</dbReference>
<dbReference type="AlphaFoldDB" id="A0A8B8DMZ1"/>
<evidence type="ECO:0000256" key="8">
    <source>
        <dbReference type="RuleBase" id="RU000461"/>
    </source>
</evidence>
<dbReference type="FunFam" id="1.10.630.10:FF:000036">
    <property type="entry name" value="CYtochrome P450 family"/>
    <property type="match status" value="1"/>
</dbReference>
<keyword evidence="9" id="KW-0812">Transmembrane</keyword>
<keyword evidence="3 7" id="KW-0479">Metal-binding</keyword>
<dbReference type="InterPro" id="IPR017972">
    <property type="entry name" value="Cyt_P450_CS"/>
</dbReference>
<dbReference type="GO" id="GO:0006082">
    <property type="term" value="P:organic acid metabolic process"/>
    <property type="evidence" value="ECO:0007669"/>
    <property type="project" value="TreeGrafter"/>
</dbReference>
<comment type="cofactor">
    <cofactor evidence="1 7">
        <name>heme</name>
        <dbReference type="ChEBI" id="CHEBI:30413"/>
    </cofactor>
</comment>
<accession>A0A8B8DMZ1</accession>
<evidence type="ECO:0000256" key="7">
    <source>
        <dbReference type="PIRSR" id="PIRSR602401-1"/>
    </source>
</evidence>
<reference evidence="11" key="1">
    <citation type="submission" date="2025-08" db="UniProtKB">
        <authorList>
            <consortium name="RefSeq"/>
        </authorList>
    </citation>
    <scope>IDENTIFICATION</scope>
    <source>
        <tissue evidence="11">Whole sample</tissue>
    </source>
</reference>
<dbReference type="RefSeq" id="XP_022329135.1">
    <property type="nucleotide sequence ID" value="XM_022473427.1"/>
</dbReference>
<dbReference type="SUPFAM" id="SSF48264">
    <property type="entry name" value="Cytochrome P450"/>
    <property type="match status" value="1"/>
</dbReference>
<evidence type="ECO:0000256" key="2">
    <source>
        <dbReference type="ARBA" id="ARBA00010617"/>
    </source>
</evidence>
<dbReference type="OrthoDB" id="2789670at2759"/>
<dbReference type="GO" id="GO:0006805">
    <property type="term" value="P:xenobiotic metabolic process"/>
    <property type="evidence" value="ECO:0007669"/>
    <property type="project" value="TreeGrafter"/>
</dbReference>
<keyword evidence="4 8" id="KW-0560">Oxidoreductase</keyword>
<evidence type="ECO:0000256" key="3">
    <source>
        <dbReference type="ARBA" id="ARBA00022723"/>
    </source>
</evidence>
<evidence type="ECO:0000256" key="4">
    <source>
        <dbReference type="ARBA" id="ARBA00023002"/>
    </source>
</evidence>